<dbReference type="EMBL" id="CP034791">
    <property type="protein sequence ID" value="AZT89952.1"/>
    <property type="molecule type" value="Genomic_DNA"/>
</dbReference>
<name>A0A3T0D4L2_9FIRM</name>
<proteinExistence type="predicted"/>
<evidence type="ECO:0000313" key="2">
    <source>
        <dbReference type="Proteomes" id="UP000282930"/>
    </source>
</evidence>
<accession>A0A3T0D4L2</accession>
<dbReference type="AlphaFoldDB" id="A0A3T0D4L2"/>
<protein>
    <submittedName>
        <fullName evidence="1">Uncharacterized protein</fullName>
    </submittedName>
</protein>
<gene>
    <name evidence="1" type="ORF">ELD05_04385</name>
</gene>
<reference evidence="1 2" key="1">
    <citation type="submission" date="2018-12" db="EMBL/GenBank/DDBJ databases">
        <title>Genome sequence from the cellulolytic species, Caldicellulosiruptor changbaiensis.</title>
        <authorList>
            <person name="Blumer-Schuette S.E."/>
            <person name="Mendoza C."/>
        </authorList>
    </citation>
    <scope>NUCLEOTIDE SEQUENCE [LARGE SCALE GENOMIC DNA]</scope>
    <source>
        <strain evidence="1 2">CBS-Z</strain>
    </source>
</reference>
<sequence>MRKGILRLTSMIAVILVLVGVFCTGTLANVADDLRAQQVTNITQNYGNEILGSSDSSSEIREIQTNKGEEKILGNTLPNYVILNWVATEDSIIFDITNLGIDSVDLVYGTIDTGNMKKSFQFSNVGIGKNKYTVSGVPLLTCEEKIKITWYAKDGGETFGSATSTGSRQIPQSLLNLWGQGSFGSRTKCLDYHFGQHGREVSASNICEYVRMADKVRQDIIKQKLKPVKPVDGETPNVYRFEYGIYYLHAVCVNYVPSGDLISFGKNYRYLNYQKEN</sequence>
<organism evidence="1 2">
    <name type="scientific">Caldicellulosiruptor changbaiensis</name>
    <dbReference type="NCBI Taxonomy" id="1222016"/>
    <lineage>
        <taxon>Bacteria</taxon>
        <taxon>Bacillati</taxon>
        <taxon>Bacillota</taxon>
        <taxon>Bacillota incertae sedis</taxon>
        <taxon>Caldicellulosiruptorales</taxon>
        <taxon>Caldicellulosiruptoraceae</taxon>
        <taxon>Caldicellulosiruptor</taxon>
    </lineage>
</organism>
<keyword evidence="2" id="KW-1185">Reference proteome</keyword>
<dbReference type="KEGG" id="ccha:ELD05_04385"/>
<dbReference type="Proteomes" id="UP000282930">
    <property type="component" value="Chromosome"/>
</dbReference>
<evidence type="ECO:0000313" key="1">
    <source>
        <dbReference type="EMBL" id="AZT89952.1"/>
    </source>
</evidence>
<dbReference type="RefSeq" id="WP_127351517.1">
    <property type="nucleotide sequence ID" value="NZ_CP034791.1"/>
</dbReference>